<dbReference type="OMA" id="IQGRYYD"/>
<keyword evidence="2" id="KW-0067">ATP-binding</keyword>
<evidence type="ECO:0000256" key="2">
    <source>
        <dbReference type="ARBA" id="ARBA00022840"/>
    </source>
</evidence>
<dbReference type="PANTHER" id="PTHR24346:SF110">
    <property type="entry name" value="NON-SPECIFIC SERINE_THREONINE PROTEIN KINASE"/>
    <property type="match status" value="1"/>
</dbReference>
<dbReference type="FunFam" id="3.30.200.20:FF:000042">
    <property type="entry name" value="Aurora kinase A"/>
    <property type="match status" value="1"/>
</dbReference>
<dbReference type="Proteomes" id="UP000001744">
    <property type="component" value="Unassembled WGS sequence"/>
</dbReference>
<dbReference type="InterPro" id="IPR008271">
    <property type="entry name" value="Ser/Thr_kinase_AS"/>
</dbReference>
<feature type="compositionally biased region" description="Polar residues" evidence="3">
    <location>
        <begin position="349"/>
        <end position="359"/>
    </location>
</feature>
<keyword evidence="1" id="KW-0547">Nucleotide-binding</keyword>
<dbReference type="OrthoDB" id="504170at2759"/>
<dbReference type="GO" id="GO:0005634">
    <property type="term" value="C:nucleus"/>
    <property type="evidence" value="ECO:0007669"/>
    <property type="project" value="EnsemblFungi"/>
</dbReference>
<dbReference type="InterPro" id="IPR028375">
    <property type="entry name" value="KA1/Ssp2_C"/>
</dbReference>
<evidence type="ECO:0000313" key="7">
    <source>
        <dbReference type="Proteomes" id="UP000001744"/>
    </source>
</evidence>
<organism evidence="5 7">
    <name type="scientific">Schizosaccharomyces japonicus (strain yFS275 / FY16936)</name>
    <name type="common">Fission yeast</name>
    <dbReference type="NCBI Taxonomy" id="402676"/>
    <lineage>
        <taxon>Eukaryota</taxon>
        <taxon>Fungi</taxon>
        <taxon>Dikarya</taxon>
        <taxon>Ascomycota</taxon>
        <taxon>Taphrinomycotina</taxon>
        <taxon>Schizosaccharomycetes</taxon>
        <taxon>Schizosaccharomycetales</taxon>
        <taxon>Schizosaccharomycetaceae</taxon>
        <taxon>Schizosaccharomyces</taxon>
    </lineage>
</organism>
<evidence type="ECO:0000256" key="1">
    <source>
        <dbReference type="ARBA" id="ARBA00022741"/>
    </source>
</evidence>
<dbReference type="GO" id="GO:0035556">
    <property type="term" value="P:intracellular signal transduction"/>
    <property type="evidence" value="ECO:0000318"/>
    <property type="project" value="GO_Central"/>
</dbReference>
<name>B6JVE8_SCHJY</name>
<dbReference type="InterPro" id="IPR032270">
    <property type="entry name" value="AMPK_C"/>
</dbReference>
<dbReference type="RefSeq" id="XP_002171642.2">
    <property type="nucleotide sequence ID" value="XM_002171606.2"/>
</dbReference>
<dbReference type="Pfam" id="PF00069">
    <property type="entry name" value="Pkinase"/>
    <property type="match status" value="1"/>
</dbReference>
<dbReference type="VEuPathDB" id="FungiDB:SJAG_00356"/>
<dbReference type="InterPro" id="IPR011009">
    <property type="entry name" value="Kinase-like_dom_sf"/>
</dbReference>
<dbReference type="SUPFAM" id="SSF103243">
    <property type="entry name" value="KA1-like"/>
    <property type="match status" value="1"/>
</dbReference>
<dbReference type="Gene3D" id="1.10.510.10">
    <property type="entry name" value="Transferase(Phosphotransferase) domain 1"/>
    <property type="match status" value="1"/>
</dbReference>
<keyword evidence="5" id="KW-0808">Transferase</keyword>
<dbReference type="PROSITE" id="PS00108">
    <property type="entry name" value="PROTEIN_KINASE_ST"/>
    <property type="match status" value="1"/>
</dbReference>
<dbReference type="Pfam" id="PF16579">
    <property type="entry name" value="AdenylateSensor"/>
    <property type="match status" value="1"/>
</dbReference>
<dbReference type="Gene3D" id="3.30.310.80">
    <property type="entry name" value="Kinase associated domain 1, KA1"/>
    <property type="match status" value="1"/>
</dbReference>
<dbReference type="JaponicusDB" id="SJAG_00356">
    <property type="gene designation" value="ppk9"/>
</dbReference>
<protein>
    <submittedName>
        <fullName evidence="5">CAMK/CAMKL/AMPK protein kinase Ppk9</fullName>
    </submittedName>
</protein>
<keyword evidence="5" id="KW-0418">Kinase</keyword>
<accession>B6JVE8</accession>
<dbReference type="AlphaFoldDB" id="B6JVE8"/>
<dbReference type="STRING" id="402676.B6JVE8"/>
<evidence type="ECO:0000259" key="4">
    <source>
        <dbReference type="PROSITE" id="PS50011"/>
    </source>
</evidence>
<proteinExistence type="predicted"/>
<sequence>MQEPVTAAAASELTPDVQCVGPWQLGRTLGRGSFCKVKLGVHCETHQRAALKMISKADLMDPVLHTRMLREVYFLRHLHHPNIIGLYQVLSTSQHVVLALEFMEMDLHSLLITRKKLNDDDARTIFRQIVFAIDYCHAHSVAHRDLKLENILLNKDLHVKLTDFGLSNVMQDGTFLTTACGTPHYAAPEVIQGRYYDGSDVDVWGCGILLYVMLVGSFPFEDLMITNVLSRVCKGQYDIPSYVSRGAADLIRQMLVVLPTHRIRVAGIVQHPWFLGTTVCGRPRARTISASARSKANSMDIPSELTTEAPMRIPSVSAFPSPSLRPTTQTTYSTQYLRSPSPLPLASPNVTGSPESRAQSSWNSLHLPDAFGVSSWHSDIGDSLCGDSDESLPESTIRLLPTSIPIEHARLMEERCPEKQFRRLSTTGRIRPLRWHYGIRSERPPLDLLSRLYSALREMGGQFRLPEKDGRLRGNIYRIDCLLTNERTPVNLIIELFSLGAASVLDIRFKRTNRSTITSHSHSEPILIEGRRSDSTDLKSPTTAVNSGVNDETVCSPMLFLGVVDELIKKIR</sequence>
<evidence type="ECO:0000313" key="6">
    <source>
        <dbReference type="JaponicusDB" id="SJAG_00356"/>
    </source>
</evidence>
<dbReference type="EMBL" id="KE651166">
    <property type="protein sequence ID" value="EEB05349.2"/>
    <property type="molecule type" value="Genomic_DNA"/>
</dbReference>
<dbReference type="CDD" id="cd14003">
    <property type="entry name" value="STKc_AMPK-like"/>
    <property type="match status" value="1"/>
</dbReference>
<dbReference type="FunFam" id="1.10.510.10:FF:000571">
    <property type="entry name" value="Maternal embryonic leucine zipper kinase"/>
    <property type="match status" value="1"/>
</dbReference>
<dbReference type="PANTHER" id="PTHR24346">
    <property type="entry name" value="MAP/MICROTUBULE AFFINITY-REGULATING KINASE"/>
    <property type="match status" value="1"/>
</dbReference>
<evidence type="ECO:0000256" key="3">
    <source>
        <dbReference type="SAM" id="MobiDB-lite"/>
    </source>
</evidence>
<dbReference type="SMART" id="SM00220">
    <property type="entry name" value="S_TKc"/>
    <property type="match status" value="1"/>
</dbReference>
<feature type="compositionally biased region" description="Low complexity" evidence="3">
    <location>
        <begin position="337"/>
        <end position="348"/>
    </location>
</feature>
<feature type="domain" description="Protein kinase" evidence="4">
    <location>
        <begin position="23"/>
        <end position="274"/>
    </location>
</feature>
<feature type="region of interest" description="Disordered" evidence="3">
    <location>
        <begin position="312"/>
        <end position="359"/>
    </location>
</feature>
<reference evidence="5 7" key="1">
    <citation type="journal article" date="2011" name="Science">
        <title>Comparative functional genomics of the fission yeasts.</title>
        <authorList>
            <person name="Rhind N."/>
            <person name="Chen Z."/>
            <person name="Yassour M."/>
            <person name="Thompson D.A."/>
            <person name="Haas B.J."/>
            <person name="Habib N."/>
            <person name="Wapinski I."/>
            <person name="Roy S."/>
            <person name="Lin M.F."/>
            <person name="Heiman D.I."/>
            <person name="Young S.K."/>
            <person name="Furuya K."/>
            <person name="Guo Y."/>
            <person name="Pidoux A."/>
            <person name="Chen H.M."/>
            <person name="Robbertse B."/>
            <person name="Goldberg J.M."/>
            <person name="Aoki K."/>
            <person name="Bayne E.H."/>
            <person name="Berlin A.M."/>
            <person name="Desjardins C.A."/>
            <person name="Dobbs E."/>
            <person name="Dukaj L."/>
            <person name="Fan L."/>
            <person name="FitzGerald M.G."/>
            <person name="French C."/>
            <person name="Gujja S."/>
            <person name="Hansen K."/>
            <person name="Keifenheim D."/>
            <person name="Levin J.Z."/>
            <person name="Mosher R.A."/>
            <person name="Mueller C.A."/>
            <person name="Pfiffner J."/>
            <person name="Priest M."/>
            <person name="Russ C."/>
            <person name="Smialowska A."/>
            <person name="Swoboda P."/>
            <person name="Sykes S.M."/>
            <person name="Vaughn M."/>
            <person name="Vengrova S."/>
            <person name="Yoder R."/>
            <person name="Zeng Q."/>
            <person name="Allshire R."/>
            <person name="Baulcombe D."/>
            <person name="Birren B.W."/>
            <person name="Brown W."/>
            <person name="Ekwall K."/>
            <person name="Kellis M."/>
            <person name="Leatherwood J."/>
            <person name="Levin H."/>
            <person name="Margalit H."/>
            <person name="Martienssen R."/>
            <person name="Nieduszynski C.A."/>
            <person name="Spatafora J.W."/>
            <person name="Friedman N."/>
            <person name="Dalgaard J.Z."/>
            <person name="Baumann P."/>
            <person name="Niki H."/>
            <person name="Regev A."/>
            <person name="Nusbaum C."/>
        </authorList>
    </citation>
    <scope>NUCLEOTIDE SEQUENCE [LARGE SCALE GENOMIC DNA]</scope>
    <source>
        <strain evidence="7">yFS275 / FY16936</strain>
    </source>
</reference>
<dbReference type="HOGENOM" id="CLU_000288_59_3_1"/>
<dbReference type="SUPFAM" id="SSF56112">
    <property type="entry name" value="Protein kinase-like (PK-like)"/>
    <property type="match status" value="1"/>
</dbReference>
<dbReference type="GO" id="GO:0004674">
    <property type="term" value="F:protein serine/threonine kinase activity"/>
    <property type="evidence" value="ECO:0000318"/>
    <property type="project" value="GO_Central"/>
</dbReference>
<dbReference type="GO" id="GO:0005524">
    <property type="term" value="F:ATP binding"/>
    <property type="evidence" value="ECO:0007669"/>
    <property type="project" value="UniProtKB-KW"/>
</dbReference>
<dbReference type="PROSITE" id="PS50011">
    <property type="entry name" value="PROTEIN_KINASE_DOM"/>
    <property type="match status" value="1"/>
</dbReference>
<dbReference type="GeneID" id="7049503"/>
<gene>
    <name evidence="6" type="primary">ppk9</name>
    <name evidence="5" type="ORF">SJAG_00356</name>
</gene>
<evidence type="ECO:0000313" key="5">
    <source>
        <dbReference type="EMBL" id="EEB05349.2"/>
    </source>
</evidence>
<dbReference type="eggNOG" id="KOG0583">
    <property type="taxonomic scope" value="Eukaryota"/>
</dbReference>
<dbReference type="InterPro" id="IPR000719">
    <property type="entry name" value="Prot_kinase_dom"/>
</dbReference>
<keyword evidence="7" id="KW-1185">Reference proteome</keyword>
<feature type="compositionally biased region" description="Polar residues" evidence="3">
    <location>
        <begin position="318"/>
        <end position="336"/>
    </location>
</feature>
<dbReference type="GO" id="GO:0005737">
    <property type="term" value="C:cytoplasm"/>
    <property type="evidence" value="ECO:0000318"/>
    <property type="project" value="GO_Central"/>
</dbReference>